<dbReference type="AlphaFoldDB" id="A0A940IJ18"/>
<evidence type="ECO:0000256" key="1">
    <source>
        <dbReference type="SAM" id="Phobius"/>
    </source>
</evidence>
<sequence>MRHRRKCQNPYSDVVIGKIRNKGIIAGGMAIFLMITIFIAICAHIPCPETETAVMTISHTRDTLQGECYFNREICSDTDNAKVIVIPYPANAGVIEAEIKQAECRNDSCKVTVVLPEVLKTSHEIEMEYTNSGNPWMCRIMVYRNSLLEMITQSIILPSNI</sequence>
<accession>A0A940IJ18</accession>
<keyword evidence="1" id="KW-0472">Membrane</keyword>
<organism evidence="2 3">
    <name type="scientific">Candidatus Cryptobacteroides avicola</name>
    <dbReference type="NCBI Taxonomy" id="2840757"/>
    <lineage>
        <taxon>Bacteria</taxon>
        <taxon>Pseudomonadati</taxon>
        <taxon>Bacteroidota</taxon>
        <taxon>Bacteroidia</taxon>
        <taxon>Bacteroidales</taxon>
        <taxon>Candidatus Cryptobacteroides</taxon>
    </lineage>
</organism>
<reference evidence="2" key="1">
    <citation type="submission" date="2020-10" db="EMBL/GenBank/DDBJ databases">
        <authorList>
            <person name="Gilroy R."/>
        </authorList>
    </citation>
    <scope>NUCLEOTIDE SEQUENCE</scope>
    <source>
        <strain evidence="2">G3-8215</strain>
    </source>
</reference>
<keyword evidence="1" id="KW-0812">Transmembrane</keyword>
<comment type="caution">
    <text evidence="2">The sequence shown here is derived from an EMBL/GenBank/DDBJ whole genome shotgun (WGS) entry which is preliminary data.</text>
</comment>
<evidence type="ECO:0000313" key="2">
    <source>
        <dbReference type="EMBL" id="MBO8484210.1"/>
    </source>
</evidence>
<keyword evidence="1" id="KW-1133">Transmembrane helix</keyword>
<evidence type="ECO:0000313" key="3">
    <source>
        <dbReference type="Proteomes" id="UP000725002"/>
    </source>
</evidence>
<dbReference type="Proteomes" id="UP000725002">
    <property type="component" value="Unassembled WGS sequence"/>
</dbReference>
<protein>
    <submittedName>
        <fullName evidence="2">Uncharacterized protein</fullName>
    </submittedName>
</protein>
<proteinExistence type="predicted"/>
<name>A0A940IJ18_9BACT</name>
<feature type="transmembrane region" description="Helical" evidence="1">
    <location>
        <begin position="21"/>
        <end position="41"/>
    </location>
</feature>
<dbReference type="EMBL" id="JADILV010000061">
    <property type="protein sequence ID" value="MBO8484210.1"/>
    <property type="molecule type" value="Genomic_DNA"/>
</dbReference>
<reference evidence="2" key="2">
    <citation type="journal article" date="2021" name="PeerJ">
        <title>Extensive microbial diversity within the chicken gut microbiome revealed by metagenomics and culture.</title>
        <authorList>
            <person name="Gilroy R."/>
            <person name="Ravi A."/>
            <person name="Getino M."/>
            <person name="Pursley I."/>
            <person name="Horton D.L."/>
            <person name="Alikhan N.F."/>
            <person name="Baker D."/>
            <person name="Gharbi K."/>
            <person name="Hall N."/>
            <person name="Watson M."/>
            <person name="Adriaenssens E.M."/>
            <person name="Foster-Nyarko E."/>
            <person name="Jarju S."/>
            <person name="Secka A."/>
            <person name="Antonio M."/>
            <person name="Oren A."/>
            <person name="Chaudhuri R.R."/>
            <person name="La Ragione R."/>
            <person name="Hildebrand F."/>
            <person name="Pallen M.J."/>
        </authorList>
    </citation>
    <scope>NUCLEOTIDE SEQUENCE</scope>
    <source>
        <strain evidence="2">G3-8215</strain>
    </source>
</reference>
<gene>
    <name evidence="2" type="ORF">IAB75_08885</name>
</gene>